<evidence type="ECO:0000313" key="8">
    <source>
        <dbReference type="Proteomes" id="UP000290253"/>
    </source>
</evidence>
<organism evidence="7 8">
    <name type="scientific">Silvibacterium dinghuense</name>
    <dbReference type="NCBI Taxonomy" id="1560006"/>
    <lineage>
        <taxon>Bacteria</taxon>
        <taxon>Pseudomonadati</taxon>
        <taxon>Acidobacteriota</taxon>
        <taxon>Terriglobia</taxon>
        <taxon>Terriglobales</taxon>
        <taxon>Acidobacteriaceae</taxon>
        <taxon>Silvibacterium</taxon>
    </lineage>
</organism>
<dbReference type="EMBL" id="SDMK01000001">
    <property type="protein sequence ID" value="RXS97422.1"/>
    <property type="molecule type" value="Genomic_DNA"/>
</dbReference>
<evidence type="ECO:0000256" key="5">
    <source>
        <dbReference type="SAM" id="Coils"/>
    </source>
</evidence>
<feature type="compositionally biased region" description="Basic and acidic residues" evidence="6">
    <location>
        <begin position="56"/>
        <end position="101"/>
    </location>
</feature>
<comment type="similarity">
    <text evidence="2">Belongs to the RmuC family.</text>
</comment>
<evidence type="ECO:0000256" key="6">
    <source>
        <dbReference type="SAM" id="MobiDB-lite"/>
    </source>
</evidence>
<comment type="function">
    <text evidence="1">Involved in DNA recombination.</text>
</comment>
<evidence type="ECO:0000256" key="3">
    <source>
        <dbReference type="ARBA" id="ARBA00023054"/>
    </source>
</evidence>
<keyword evidence="8" id="KW-1185">Reference proteome</keyword>
<dbReference type="Proteomes" id="UP000290253">
    <property type="component" value="Unassembled WGS sequence"/>
</dbReference>
<keyword evidence="3 5" id="KW-0175">Coiled coil</keyword>
<dbReference type="PANTHER" id="PTHR30563">
    <property type="entry name" value="DNA RECOMBINATION PROTEIN RMUC"/>
    <property type="match status" value="1"/>
</dbReference>
<sequence length="520" mass="57833">MNVWAIVALAAGAAVGAVLAWVVAAGQGKAQAASERMRAEQAGHELAQQKAALEQSQREKAELTRQAQELDRQGREWERQAAERDAQQRTDNGRLETEGKSLRTRVLSLEQELEREEESFERMRSELQQENTGLKARLAEIVAAKDSEAKAAEEKLALLTSARAELSNQFEALANNILDAKSKKFTEQNAENLGNLLRPLKDKFGEFQTKVESLEKDGLQGRTELKSQIAQLQSLNERLSKDAQSLVTALRGSKTQGDWGEYVLESILEASGLRKGHEYRVQESFTREDHSRARLDVILDLPQGRHLVLDSKVSLNDYNDACNAADEAARDLSLAKHLVAVKAHIRELSGRNYQQLYGLNSLDFVIMFVPVEPAFLAAIGRDGKLWQEAWEKNVLLVSPSTLLFVLRTVAQLWRQEQQTRNVQEIVKRGAELYDKLAAFAKDLTDVGTHLDRARKSYEDAYGKLAQGKGNAIRQAEMLKALGVKPAKSLEQALPPKIAELALDEATLELAASGEEPPLEK</sequence>
<dbReference type="GO" id="GO:0006310">
    <property type="term" value="P:DNA recombination"/>
    <property type="evidence" value="ECO:0007669"/>
    <property type="project" value="UniProtKB-KW"/>
</dbReference>
<comment type="caution">
    <text evidence="7">The sequence shown here is derived from an EMBL/GenBank/DDBJ whole genome shotgun (WGS) entry which is preliminary data.</text>
</comment>
<dbReference type="PANTHER" id="PTHR30563:SF0">
    <property type="entry name" value="DNA RECOMBINATION PROTEIN RMUC"/>
    <property type="match status" value="1"/>
</dbReference>
<accession>A0A4V1NVX3</accession>
<dbReference type="Pfam" id="PF02646">
    <property type="entry name" value="RmuC"/>
    <property type="match status" value="1"/>
</dbReference>
<reference evidence="7 8" key="1">
    <citation type="journal article" date="2016" name="Int. J. Syst. Evol. Microbiol.">
        <title>Acidipila dinghuensis sp. nov., an acidobacterium isolated from forest soil.</title>
        <authorList>
            <person name="Jiang Y.W."/>
            <person name="Wang J."/>
            <person name="Chen M.H."/>
            <person name="Lv Y.Y."/>
            <person name="Qiu L.H."/>
        </authorList>
    </citation>
    <scope>NUCLEOTIDE SEQUENCE [LARGE SCALE GENOMIC DNA]</scope>
    <source>
        <strain evidence="7 8">DHOF10</strain>
    </source>
</reference>
<name>A0A4V1NVX3_9BACT</name>
<evidence type="ECO:0000256" key="4">
    <source>
        <dbReference type="ARBA" id="ARBA00023172"/>
    </source>
</evidence>
<evidence type="ECO:0000313" key="7">
    <source>
        <dbReference type="EMBL" id="RXS97422.1"/>
    </source>
</evidence>
<evidence type="ECO:0000256" key="2">
    <source>
        <dbReference type="ARBA" id="ARBA00009840"/>
    </source>
</evidence>
<feature type="coiled-coil region" evidence="5">
    <location>
        <begin position="222"/>
        <end position="249"/>
    </location>
</feature>
<gene>
    <name evidence="7" type="ORF">ESZ00_05865</name>
</gene>
<keyword evidence="4" id="KW-0233">DNA recombination</keyword>
<protein>
    <submittedName>
        <fullName evidence="7">DNA recombination protein RmuC</fullName>
    </submittedName>
</protein>
<dbReference type="InterPro" id="IPR003798">
    <property type="entry name" value="DNA_recombination_RmuC"/>
</dbReference>
<dbReference type="OrthoDB" id="370725at2"/>
<proteinExistence type="inferred from homology"/>
<dbReference type="RefSeq" id="WP_129207201.1">
    <property type="nucleotide sequence ID" value="NZ_BMGU01000001.1"/>
</dbReference>
<feature type="region of interest" description="Disordered" evidence="6">
    <location>
        <begin position="50"/>
        <end position="101"/>
    </location>
</feature>
<dbReference type="AlphaFoldDB" id="A0A4V1NVX3"/>
<evidence type="ECO:0000256" key="1">
    <source>
        <dbReference type="ARBA" id="ARBA00003416"/>
    </source>
</evidence>